<feature type="region of interest" description="Disordered" evidence="3">
    <location>
        <begin position="413"/>
        <end position="436"/>
    </location>
</feature>
<comment type="subcellular location">
    <subcellularLocation>
        <location evidence="2">Cytoplasm</location>
    </subcellularLocation>
    <subcellularLocation>
        <location evidence="2">Nucleus</location>
    </subcellularLocation>
</comment>
<dbReference type="InterPro" id="IPR000555">
    <property type="entry name" value="JAMM/MPN+_dom"/>
</dbReference>
<gene>
    <name evidence="5" type="ORF">PVAG01_08569</name>
</gene>
<accession>A0ABR4P9S8</accession>
<dbReference type="Pfam" id="PF13012">
    <property type="entry name" value="MitMem_reg"/>
    <property type="match status" value="1"/>
</dbReference>
<proteinExistence type="inferred from homology"/>
<reference evidence="5 6" key="1">
    <citation type="submission" date="2024-06" db="EMBL/GenBank/DDBJ databases">
        <title>Complete genome of Phlyctema vagabunda strain 19-DSS-EL-015.</title>
        <authorList>
            <person name="Fiorenzani C."/>
        </authorList>
    </citation>
    <scope>NUCLEOTIDE SEQUENCE [LARGE SCALE GENOMIC DNA]</scope>
    <source>
        <strain evidence="5 6">19-DSS-EL-015</strain>
    </source>
</reference>
<dbReference type="Pfam" id="PF01398">
    <property type="entry name" value="JAB"/>
    <property type="match status" value="1"/>
</dbReference>
<comment type="caution">
    <text evidence="5">The sequence shown here is derived from an EMBL/GenBank/DDBJ whole genome shotgun (WGS) entry which is preliminary data.</text>
</comment>
<name>A0ABR4P9S8_9HELO</name>
<keyword evidence="6" id="KW-1185">Reference proteome</keyword>
<dbReference type="Gene3D" id="3.40.140.10">
    <property type="entry name" value="Cytidine Deaminase, domain 2"/>
    <property type="match status" value="1"/>
</dbReference>
<comment type="function">
    <text evidence="2">Component of the COP9 signalosome complex (CSN), a complex involved in various cellular and developmental processes.</text>
</comment>
<keyword evidence="2" id="KW-0539">Nucleus</keyword>
<evidence type="ECO:0000256" key="2">
    <source>
        <dbReference type="RuleBase" id="RU367006"/>
    </source>
</evidence>
<evidence type="ECO:0000313" key="6">
    <source>
        <dbReference type="Proteomes" id="UP001629113"/>
    </source>
</evidence>
<dbReference type="EMBL" id="JBFCZG010000007">
    <property type="protein sequence ID" value="KAL3420070.1"/>
    <property type="molecule type" value="Genomic_DNA"/>
</dbReference>
<evidence type="ECO:0000256" key="1">
    <source>
        <dbReference type="ARBA" id="ARBA00010893"/>
    </source>
</evidence>
<feature type="domain" description="MPN" evidence="4">
    <location>
        <begin position="57"/>
        <end position="199"/>
    </location>
</feature>
<dbReference type="CDD" id="cd08063">
    <property type="entry name" value="MPN_CSN6"/>
    <property type="match status" value="1"/>
</dbReference>
<protein>
    <recommendedName>
        <fullName evidence="2">COP9 signalosome complex subunit 6</fullName>
    </recommendedName>
</protein>
<sequence>MSVRIDNGNTSEELPINRSSDHTLSPDSRLATSLSKMAVSENTLLSTQKSSDSGLQVALHPLVLLTISDYITRHTLRQQKGPIVGALLGQQNGREITIEHAFECLLVELADEIVLSQAWFEDRLQQMKDVHKSPALDLVGWYTVMPGEGPQQVHLPIHRQILDNYNESAILLGFHPTAVLDGSVGGKLPLTIYESNFEADNIAADSGEDKEMKDGETQLGLKFKELPYSVETGEAEMISVDFVAHGGGNATAIDGTAKKVEVSGKGKKKASSGSQDDQSYLSREDEELIASLTAKANAIKMLRARIDLITVYLQNLPPSFTSESTQHIDEKDSKDYTPVNHSILRSIQALLSRLSLLIPADSAAFSKELLSEQNDVNLVSLLSSLTQSIKDVRQAGRKFSIVETARNSKAVSKADPRSWMSETPGGVTLPGVGDLM</sequence>
<evidence type="ECO:0000259" key="4">
    <source>
        <dbReference type="PROSITE" id="PS50249"/>
    </source>
</evidence>
<feature type="region of interest" description="Disordered" evidence="3">
    <location>
        <begin position="1"/>
        <end position="27"/>
    </location>
</feature>
<evidence type="ECO:0000313" key="5">
    <source>
        <dbReference type="EMBL" id="KAL3420070.1"/>
    </source>
</evidence>
<keyword evidence="2" id="KW-0736">Signalosome</keyword>
<dbReference type="PANTHER" id="PTHR10540">
    <property type="entry name" value="EUKARYOTIC TRANSLATION INITIATION FACTOR 3 SUBUNIT F-RELATED"/>
    <property type="match status" value="1"/>
</dbReference>
<evidence type="ECO:0000256" key="3">
    <source>
        <dbReference type="SAM" id="MobiDB-lite"/>
    </source>
</evidence>
<dbReference type="PANTHER" id="PTHR10540:SF8">
    <property type="entry name" value="COP9 SIGNALOSOME COMPLEX SUBUNIT 6"/>
    <property type="match status" value="1"/>
</dbReference>
<dbReference type="InterPro" id="IPR024969">
    <property type="entry name" value="EIF3F/CSN6-like_C"/>
</dbReference>
<organism evidence="5 6">
    <name type="scientific">Phlyctema vagabunda</name>
    <dbReference type="NCBI Taxonomy" id="108571"/>
    <lineage>
        <taxon>Eukaryota</taxon>
        <taxon>Fungi</taxon>
        <taxon>Dikarya</taxon>
        <taxon>Ascomycota</taxon>
        <taxon>Pezizomycotina</taxon>
        <taxon>Leotiomycetes</taxon>
        <taxon>Helotiales</taxon>
        <taxon>Dermateaceae</taxon>
        <taxon>Phlyctema</taxon>
    </lineage>
</organism>
<dbReference type="Proteomes" id="UP001629113">
    <property type="component" value="Unassembled WGS sequence"/>
</dbReference>
<keyword evidence="2" id="KW-0963">Cytoplasm</keyword>
<dbReference type="InterPro" id="IPR033859">
    <property type="entry name" value="MPN_CSN6"/>
</dbReference>
<dbReference type="PROSITE" id="PS50249">
    <property type="entry name" value="MPN"/>
    <property type="match status" value="1"/>
</dbReference>
<dbReference type="InterPro" id="IPR037518">
    <property type="entry name" value="MPN"/>
</dbReference>
<feature type="region of interest" description="Disordered" evidence="3">
    <location>
        <begin position="263"/>
        <end position="282"/>
    </location>
</feature>
<comment type="similarity">
    <text evidence="1 2">Belongs to the peptidase M67A family. CSN6 subfamily.</text>
</comment>